<accession>A0A0A0J7Z1</accession>
<organism evidence="2 3">
    <name type="scientific">Knoellia sinensis KCTC 19936</name>
    <dbReference type="NCBI Taxonomy" id="1385520"/>
    <lineage>
        <taxon>Bacteria</taxon>
        <taxon>Bacillati</taxon>
        <taxon>Actinomycetota</taxon>
        <taxon>Actinomycetes</taxon>
        <taxon>Micrococcales</taxon>
        <taxon>Intrasporangiaceae</taxon>
        <taxon>Knoellia</taxon>
    </lineage>
</organism>
<evidence type="ECO:0000313" key="3">
    <source>
        <dbReference type="Proteomes" id="UP000030002"/>
    </source>
</evidence>
<gene>
    <name evidence="2" type="ORF">N802_10605</name>
</gene>
<feature type="signal peptide" evidence="1">
    <location>
        <begin position="1"/>
        <end position="33"/>
    </location>
</feature>
<sequence>MLTHRTSRVSSLASALGVALIAAVALTPATATAAPQRAEHQFVDAAFDGTEHLAAEDNFCGDWATTFHEVRTGGYRVHVPPGGQVEGEFHVNGVVDGFVELIPDDPSLPTYSGTYREKLNAIITGVDPETGDDILRVGQFRLRLPLKGTDGSALLLQLSGKWTVNAKGAPVVSREIFTCS</sequence>
<protein>
    <submittedName>
        <fullName evidence="2">Uncharacterized protein</fullName>
    </submittedName>
</protein>
<evidence type="ECO:0000256" key="1">
    <source>
        <dbReference type="SAM" id="SignalP"/>
    </source>
</evidence>
<dbReference type="AlphaFoldDB" id="A0A0A0J7Z1"/>
<name>A0A0A0J7Z1_9MICO</name>
<dbReference type="Proteomes" id="UP000030002">
    <property type="component" value="Unassembled WGS sequence"/>
</dbReference>
<comment type="caution">
    <text evidence="2">The sequence shown here is derived from an EMBL/GenBank/DDBJ whole genome shotgun (WGS) entry which is preliminary data.</text>
</comment>
<dbReference type="RefSeq" id="WP_035916319.1">
    <property type="nucleotide sequence ID" value="NZ_AVPJ01000008.1"/>
</dbReference>
<keyword evidence="1" id="KW-0732">Signal</keyword>
<dbReference type="EMBL" id="AVPJ01000008">
    <property type="protein sequence ID" value="KGN32167.1"/>
    <property type="molecule type" value="Genomic_DNA"/>
</dbReference>
<proteinExistence type="predicted"/>
<dbReference type="OrthoDB" id="4843641at2"/>
<keyword evidence="3" id="KW-1185">Reference proteome</keyword>
<reference evidence="2 3" key="1">
    <citation type="submission" date="2013-08" db="EMBL/GenBank/DDBJ databases">
        <title>The genome sequence of Knoellia sinensis.</title>
        <authorList>
            <person name="Zhu W."/>
            <person name="Wang G."/>
        </authorList>
    </citation>
    <scope>NUCLEOTIDE SEQUENCE [LARGE SCALE GENOMIC DNA]</scope>
    <source>
        <strain evidence="2 3">KCTC 19936</strain>
    </source>
</reference>
<feature type="chain" id="PRO_5001971126" evidence="1">
    <location>
        <begin position="34"/>
        <end position="180"/>
    </location>
</feature>
<evidence type="ECO:0000313" key="2">
    <source>
        <dbReference type="EMBL" id="KGN32167.1"/>
    </source>
</evidence>